<dbReference type="Proteomes" id="UP000683428">
    <property type="component" value="Chromosome"/>
</dbReference>
<dbReference type="EMBL" id="CP064782">
    <property type="protein sequence ID" value="QWT49798.1"/>
    <property type="molecule type" value="Genomic_DNA"/>
</dbReference>
<evidence type="ECO:0000256" key="2">
    <source>
        <dbReference type="ARBA" id="ARBA00012162"/>
    </source>
</evidence>
<feature type="domain" description="Tetrapyrrole methylase" evidence="11">
    <location>
        <begin position="15"/>
        <end position="223"/>
    </location>
</feature>
<evidence type="ECO:0000259" key="11">
    <source>
        <dbReference type="Pfam" id="PF00590"/>
    </source>
</evidence>
<dbReference type="GO" id="GO:0004851">
    <property type="term" value="F:uroporphyrin-III C-methyltransferase activity"/>
    <property type="evidence" value="ECO:0007669"/>
    <property type="project" value="UniProtKB-EC"/>
</dbReference>
<evidence type="ECO:0000256" key="5">
    <source>
        <dbReference type="ARBA" id="ARBA00022679"/>
    </source>
</evidence>
<proteinExistence type="inferred from homology"/>
<evidence type="ECO:0000313" key="12">
    <source>
        <dbReference type="EMBL" id="QWT49798.1"/>
    </source>
</evidence>
<keyword evidence="7" id="KW-0627">Porphyrin biosynthesis</keyword>
<keyword evidence="4 10" id="KW-0489">Methyltransferase</keyword>
<dbReference type="RefSeq" id="WP_216125597.1">
    <property type="nucleotide sequence ID" value="NZ_CP072875.1"/>
</dbReference>
<dbReference type="InterPro" id="IPR000878">
    <property type="entry name" value="4pyrrol_Mease"/>
</dbReference>
<keyword evidence="6" id="KW-0949">S-adenosyl-L-methionine</keyword>
<evidence type="ECO:0000256" key="9">
    <source>
        <dbReference type="ARBA" id="ARBA00060548"/>
    </source>
</evidence>
<keyword evidence="13" id="KW-1185">Reference proteome</keyword>
<dbReference type="NCBIfam" id="NF004790">
    <property type="entry name" value="PRK06136.1"/>
    <property type="match status" value="1"/>
</dbReference>
<dbReference type="GO" id="GO:0019354">
    <property type="term" value="P:siroheme biosynthetic process"/>
    <property type="evidence" value="ECO:0007669"/>
    <property type="project" value="InterPro"/>
</dbReference>
<evidence type="ECO:0000256" key="10">
    <source>
        <dbReference type="RuleBase" id="RU003960"/>
    </source>
</evidence>
<protein>
    <recommendedName>
        <fullName evidence="2">uroporphyrinogen-III C-methyltransferase</fullName>
        <ecNumber evidence="2">2.1.1.107</ecNumber>
    </recommendedName>
</protein>
<comment type="similarity">
    <text evidence="1 10">Belongs to the precorrin methyltransferase family.</text>
</comment>
<dbReference type="InterPro" id="IPR006366">
    <property type="entry name" value="CobA/CysG_C"/>
</dbReference>
<evidence type="ECO:0000256" key="3">
    <source>
        <dbReference type="ARBA" id="ARBA00022573"/>
    </source>
</evidence>
<comment type="pathway">
    <text evidence="9">Cofactor biosynthesis; adenosylcobalamin biosynthesis; precorrin-2 from uroporphyrinogen III: step 1/1.</text>
</comment>
<evidence type="ECO:0000256" key="8">
    <source>
        <dbReference type="ARBA" id="ARBA00025705"/>
    </source>
</evidence>
<accession>A0A975SNU1</accession>
<evidence type="ECO:0000256" key="4">
    <source>
        <dbReference type="ARBA" id="ARBA00022603"/>
    </source>
</evidence>
<gene>
    <name evidence="12" type="primary">cobA</name>
    <name evidence="12" type="ORF">Azoinq_04075</name>
</gene>
<dbReference type="GO" id="GO:0032259">
    <property type="term" value="P:methylation"/>
    <property type="evidence" value="ECO:0007669"/>
    <property type="project" value="UniProtKB-KW"/>
</dbReference>
<dbReference type="PANTHER" id="PTHR45790">
    <property type="entry name" value="SIROHEME SYNTHASE-RELATED"/>
    <property type="match status" value="1"/>
</dbReference>
<dbReference type="Pfam" id="PF00590">
    <property type="entry name" value="TP_methylase"/>
    <property type="match status" value="1"/>
</dbReference>
<dbReference type="AlphaFoldDB" id="A0A975SNU1"/>
<reference evidence="12" key="1">
    <citation type="submission" date="2020-11" db="EMBL/GenBank/DDBJ databases">
        <title>Azospira inquinata sp. nov.</title>
        <authorList>
            <person name="Moe W.M."/>
            <person name="Mikes M.C."/>
        </authorList>
    </citation>
    <scope>NUCLEOTIDE SEQUENCE</scope>
    <source>
        <strain evidence="12">Azo-3</strain>
    </source>
</reference>
<evidence type="ECO:0000256" key="1">
    <source>
        <dbReference type="ARBA" id="ARBA00005879"/>
    </source>
</evidence>
<keyword evidence="5 10" id="KW-0808">Transferase</keyword>
<dbReference type="NCBIfam" id="TIGR01469">
    <property type="entry name" value="cobA_cysG_Cterm"/>
    <property type="match status" value="1"/>
</dbReference>
<sequence>MAQKQGIRAAGTGGVCLIGAGPGAGDLLTLRGAQRLGQAEVVLVDELVGSEVLDYVPAHARIVRVGKRGGGKATPQDFIQRLMLRYARQGRRVVRLKGGDPLVFGRGGEELAFLGQQGIPVEVVPGISSGLAVPATLGIPVTHRHYCHGVTLVTGHTRENGEPDWAALAKTGTTLVIYMGLSRLPSICQGLLAGGLPFQTPAAVIAQGTLPGQRQVIGSLADLEARVNAAGLLAPALIVVGDVVGLAWQAAIAGTPGAKDGPAPLCPQRRVA</sequence>
<evidence type="ECO:0000256" key="6">
    <source>
        <dbReference type="ARBA" id="ARBA00022691"/>
    </source>
</evidence>
<organism evidence="12 13">
    <name type="scientific">Azospira inquinata</name>
    <dbReference type="NCBI Taxonomy" id="2785627"/>
    <lineage>
        <taxon>Bacteria</taxon>
        <taxon>Pseudomonadati</taxon>
        <taxon>Pseudomonadota</taxon>
        <taxon>Betaproteobacteria</taxon>
        <taxon>Rhodocyclales</taxon>
        <taxon>Rhodocyclaceae</taxon>
        <taxon>Azospira</taxon>
    </lineage>
</organism>
<dbReference type="EC" id="2.1.1.107" evidence="2"/>
<dbReference type="FunFam" id="3.40.1010.10:FF:000001">
    <property type="entry name" value="Siroheme synthase"/>
    <property type="match status" value="1"/>
</dbReference>
<dbReference type="PROSITE" id="PS00840">
    <property type="entry name" value="SUMT_2"/>
    <property type="match status" value="1"/>
</dbReference>
<evidence type="ECO:0000256" key="7">
    <source>
        <dbReference type="ARBA" id="ARBA00023244"/>
    </source>
</evidence>
<comment type="pathway">
    <text evidence="8">Porphyrin-containing compound metabolism; siroheme biosynthesis; precorrin-2 from uroporphyrinogen III: step 1/1.</text>
</comment>
<dbReference type="GO" id="GO:0009236">
    <property type="term" value="P:cobalamin biosynthetic process"/>
    <property type="evidence" value="ECO:0007669"/>
    <property type="project" value="UniProtKB-KW"/>
</dbReference>
<dbReference type="PANTHER" id="PTHR45790:SF3">
    <property type="entry name" value="S-ADENOSYL-L-METHIONINE-DEPENDENT UROPORPHYRINOGEN III METHYLTRANSFERASE, CHLOROPLASTIC"/>
    <property type="match status" value="1"/>
</dbReference>
<dbReference type="KEGG" id="aiq:Azoinq_04075"/>
<dbReference type="InterPro" id="IPR003043">
    <property type="entry name" value="Uropor_MeTrfase_CS"/>
</dbReference>
<dbReference type="CDD" id="cd11642">
    <property type="entry name" value="SUMT"/>
    <property type="match status" value="1"/>
</dbReference>
<evidence type="ECO:0000313" key="13">
    <source>
        <dbReference type="Proteomes" id="UP000683428"/>
    </source>
</evidence>
<name>A0A975SNU1_9RHOO</name>
<dbReference type="FunFam" id="3.30.950.10:FF:000001">
    <property type="entry name" value="Siroheme synthase"/>
    <property type="match status" value="1"/>
</dbReference>
<keyword evidence="3" id="KW-0169">Cobalamin biosynthesis</keyword>
<dbReference type="PROSITE" id="PS00839">
    <property type="entry name" value="SUMT_1"/>
    <property type="match status" value="1"/>
</dbReference>
<dbReference type="InterPro" id="IPR050161">
    <property type="entry name" value="Siro_Cobalamin_biosynth"/>
</dbReference>